<dbReference type="AlphaFoldDB" id="A0A9W9TPA4"/>
<dbReference type="EMBL" id="JAPQKT010000004">
    <property type="protein sequence ID" value="KAJ5233288.1"/>
    <property type="molecule type" value="Genomic_DNA"/>
</dbReference>
<proteinExistence type="predicted"/>
<evidence type="ECO:0000313" key="1">
    <source>
        <dbReference type="EMBL" id="KAJ5233288.1"/>
    </source>
</evidence>
<dbReference type="GeneID" id="81383141"/>
<name>A0A9W9TPA4_PENCI</name>
<comment type="caution">
    <text evidence="1">The sequence shown here is derived from an EMBL/GenBank/DDBJ whole genome shotgun (WGS) entry which is preliminary data.</text>
</comment>
<sequence>MMASPTPQADFVYKGQYLLDRWPTDGMEYIFIDLPNFLKDLASIATSLVDESRANGPWFLFTNVDESAFDAIQCSDHELAHNCAYIYNPEAETLFLKMESIYHSTASMAITRWIERKISDMNLSDSLIFTGTTNYALNLYDEPGNLRHTNEGPLMVRRKRADQAVHPFSITPPRTMEWPSLILETAYSESQSQISDDIRAWLLGTHQDIKFAMAIFVRERTQNISIEQFELVNKPTKSISPRYIVQQTQRMTIKPPKGNQDPVIQGTFTIPFRSLFLREARGGEADLVMERDDLLRIARQVWRVKSILKARVPPRN</sequence>
<dbReference type="RefSeq" id="XP_056500788.1">
    <property type="nucleotide sequence ID" value="XM_056643974.1"/>
</dbReference>
<organism evidence="1 2">
    <name type="scientific">Penicillium citrinum</name>
    <dbReference type="NCBI Taxonomy" id="5077"/>
    <lineage>
        <taxon>Eukaryota</taxon>
        <taxon>Fungi</taxon>
        <taxon>Dikarya</taxon>
        <taxon>Ascomycota</taxon>
        <taxon>Pezizomycotina</taxon>
        <taxon>Eurotiomycetes</taxon>
        <taxon>Eurotiomycetidae</taxon>
        <taxon>Eurotiales</taxon>
        <taxon>Aspergillaceae</taxon>
        <taxon>Penicillium</taxon>
    </lineage>
</organism>
<protein>
    <submittedName>
        <fullName evidence="1">Uncharacterized protein</fullName>
    </submittedName>
</protein>
<reference evidence="1" key="1">
    <citation type="submission" date="2022-11" db="EMBL/GenBank/DDBJ databases">
        <authorList>
            <person name="Petersen C."/>
        </authorList>
    </citation>
    <scope>NUCLEOTIDE SEQUENCE</scope>
    <source>
        <strain evidence="1">IBT 23319</strain>
    </source>
</reference>
<evidence type="ECO:0000313" key="2">
    <source>
        <dbReference type="Proteomes" id="UP001147733"/>
    </source>
</evidence>
<reference evidence="1" key="2">
    <citation type="journal article" date="2023" name="IMA Fungus">
        <title>Comparative genomic study of the Penicillium genus elucidates a diverse pangenome and 15 lateral gene transfer events.</title>
        <authorList>
            <person name="Petersen C."/>
            <person name="Sorensen T."/>
            <person name="Nielsen M.R."/>
            <person name="Sondergaard T.E."/>
            <person name="Sorensen J.L."/>
            <person name="Fitzpatrick D.A."/>
            <person name="Frisvad J.C."/>
            <person name="Nielsen K.L."/>
        </authorList>
    </citation>
    <scope>NUCLEOTIDE SEQUENCE</scope>
    <source>
        <strain evidence="1">IBT 23319</strain>
    </source>
</reference>
<gene>
    <name evidence="1" type="ORF">N7469_005054</name>
</gene>
<keyword evidence="2" id="KW-1185">Reference proteome</keyword>
<dbReference type="OrthoDB" id="76567at2759"/>
<dbReference type="Proteomes" id="UP001147733">
    <property type="component" value="Unassembled WGS sequence"/>
</dbReference>
<accession>A0A9W9TPA4</accession>